<dbReference type="PANTHER" id="PTHR45856:SF24">
    <property type="entry name" value="FUNGAL LIPASE-LIKE DOMAIN-CONTAINING PROTEIN"/>
    <property type="match status" value="1"/>
</dbReference>
<accession>B0CWZ4</accession>
<evidence type="ECO:0000256" key="3">
    <source>
        <dbReference type="ARBA" id="ARBA00047591"/>
    </source>
</evidence>
<dbReference type="Pfam" id="PF19193">
    <property type="entry name" value="Tectonin"/>
    <property type="match status" value="1"/>
</dbReference>
<evidence type="ECO:0000256" key="4">
    <source>
        <dbReference type="ARBA" id="ARBA00048461"/>
    </source>
</evidence>
<dbReference type="PROSITE" id="PS50231">
    <property type="entry name" value="RICIN_B_LECTIN"/>
    <property type="match status" value="1"/>
</dbReference>
<dbReference type="InterPro" id="IPR051218">
    <property type="entry name" value="Sec_MonoDiacylglyc_Lipase"/>
</dbReference>
<protein>
    <submittedName>
        <fullName evidence="7">Ricin-containing lipase tectonin-like protein</fullName>
    </submittedName>
</protein>
<gene>
    <name evidence="7" type="ORF">LACBIDRAFT_322629</name>
</gene>
<dbReference type="InterPro" id="IPR002921">
    <property type="entry name" value="Fungal_lipase-type"/>
</dbReference>
<dbReference type="Proteomes" id="UP000001194">
    <property type="component" value="Unassembled WGS sequence"/>
</dbReference>
<comment type="catalytic activity">
    <reaction evidence="3">
        <text>a diacylglycerol + H2O = a monoacylglycerol + a fatty acid + H(+)</text>
        <dbReference type="Rhea" id="RHEA:32731"/>
        <dbReference type="ChEBI" id="CHEBI:15377"/>
        <dbReference type="ChEBI" id="CHEBI:15378"/>
        <dbReference type="ChEBI" id="CHEBI:17408"/>
        <dbReference type="ChEBI" id="CHEBI:18035"/>
        <dbReference type="ChEBI" id="CHEBI:28868"/>
    </reaction>
</comment>
<dbReference type="HOGENOM" id="CLU_277864_0_0_1"/>
<evidence type="ECO:0000256" key="1">
    <source>
        <dbReference type="ARBA" id="ARBA00023157"/>
    </source>
</evidence>
<dbReference type="Pfam" id="PF18239">
    <property type="entry name" value="HA1"/>
    <property type="match status" value="1"/>
</dbReference>
<dbReference type="InterPro" id="IPR029058">
    <property type="entry name" value="AB_hydrolase_fold"/>
</dbReference>
<dbReference type="SUPFAM" id="SSF53474">
    <property type="entry name" value="alpha/beta-Hydrolases"/>
    <property type="match status" value="1"/>
</dbReference>
<dbReference type="AlphaFoldDB" id="B0CWZ4"/>
<dbReference type="EMBL" id="DS547093">
    <property type="protein sequence ID" value="EDR13593.1"/>
    <property type="molecule type" value="Genomic_DNA"/>
</dbReference>
<dbReference type="InterPro" id="IPR035992">
    <property type="entry name" value="Ricin_B-like_lectins"/>
</dbReference>
<name>B0CWZ4_LACBS</name>
<feature type="domain" description="Hemagglutinin I" evidence="6">
    <location>
        <begin position="3"/>
        <end position="91"/>
    </location>
</feature>
<comment type="catalytic activity">
    <reaction evidence="4">
        <text>a monoacylglycerol + H2O = glycerol + a fatty acid + H(+)</text>
        <dbReference type="Rhea" id="RHEA:15245"/>
        <dbReference type="ChEBI" id="CHEBI:15377"/>
        <dbReference type="ChEBI" id="CHEBI:15378"/>
        <dbReference type="ChEBI" id="CHEBI:17408"/>
        <dbReference type="ChEBI" id="CHEBI:17754"/>
        <dbReference type="ChEBI" id="CHEBI:28868"/>
    </reaction>
</comment>
<dbReference type="PANTHER" id="PTHR45856">
    <property type="entry name" value="ALPHA/BETA-HYDROLASES SUPERFAMILY PROTEIN"/>
    <property type="match status" value="1"/>
</dbReference>
<keyword evidence="1" id="KW-1015">Disulfide bond</keyword>
<feature type="domain" description="Fungal lipase-type" evidence="5">
    <location>
        <begin position="739"/>
        <end position="889"/>
    </location>
</feature>
<dbReference type="KEGG" id="lbc:LACBIDRAFT_322629"/>
<dbReference type="CDD" id="cd00519">
    <property type="entry name" value="Lipase_3"/>
    <property type="match status" value="1"/>
</dbReference>
<proteinExistence type="inferred from homology"/>
<evidence type="ECO:0000259" key="5">
    <source>
        <dbReference type="Pfam" id="PF01764"/>
    </source>
</evidence>
<dbReference type="InterPro" id="IPR040862">
    <property type="entry name" value="HA1"/>
</dbReference>
<dbReference type="GO" id="GO:0006629">
    <property type="term" value="P:lipid metabolic process"/>
    <property type="evidence" value="ECO:0007669"/>
    <property type="project" value="InterPro"/>
</dbReference>
<dbReference type="Pfam" id="PF01764">
    <property type="entry name" value="Lipase_3"/>
    <property type="match status" value="1"/>
</dbReference>
<reference evidence="7 8" key="1">
    <citation type="journal article" date="2008" name="Nature">
        <title>The genome of Laccaria bicolor provides insights into mycorrhizal symbiosis.</title>
        <authorList>
            <person name="Martin F."/>
            <person name="Aerts A."/>
            <person name="Ahren D."/>
            <person name="Brun A."/>
            <person name="Danchin E.G.J."/>
            <person name="Duchaussoy F."/>
            <person name="Gibon J."/>
            <person name="Kohler A."/>
            <person name="Lindquist E."/>
            <person name="Pereda V."/>
            <person name="Salamov A."/>
            <person name="Shapiro H.J."/>
            <person name="Wuyts J."/>
            <person name="Blaudez D."/>
            <person name="Buee M."/>
            <person name="Brokstein P."/>
            <person name="Canbaeck B."/>
            <person name="Cohen D."/>
            <person name="Courty P.E."/>
            <person name="Coutinho P.M."/>
            <person name="Delaruelle C."/>
            <person name="Detter J.C."/>
            <person name="Deveau A."/>
            <person name="DiFazio S."/>
            <person name="Duplessis S."/>
            <person name="Fraissinet-Tachet L."/>
            <person name="Lucic E."/>
            <person name="Frey-Klett P."/>
            <person name="Fourrey C."/>
            <person name="Feussner I."/>
            <person name="Gay G."/>
            <person name="Grimwood J."/>
            <person name="Hoegger P.J."/>
            <person name="Jain P."/>
            <person name="Kilaru S."/>
            <person name="Labbe J."/>
            <person name="Lin Y.C."/>
            <person name="Legue V."/>
            <person name="Le Tacon F."/>
            <person name="Marmeisse R."/>
            <person name="Melayah D."/>
            <person name="Montanini B."/>
            <person name="Muratet M."/>
            <person name="Nehls U."/>
            <person name="Niculita-Hirzel H."/>
            <person name="Oudot-Le Secq M.P."/>
            <person name="Peter M."/>
            <person name="Quesneville H."/>
            <person name="Rajashekar B."/>
            <person name="Reich M."/>
            <person name="Rouhier N."/>
            <person name="Schmutz J."/>
            <person name="Yin T."/>
            <person name="Chalot M."/>
            <person name="Henrissat B."/>
            <person name="Kuees U."/>
            <person name="Lucas S."/>
            <person name="Van de Peer Y."/>
            <person name="Podila G.K."/>
            <person name="Polle A."/>
            <person name="Pukkila P.J."/>
            <person name="Richardson P.M."/>
            <person name="Rouze P."/>
            <person name="Sanders I.R."/>
            <person name="Stajich J.E."/>
            <person name="Tunlid A."/>
            <person name="Tuskan G."/>
            <person name="Grigoriev I.V."/>
        </authorList>
    </citation>
    <scope>NUCLEOTIDE SEQUENCE [LARGE SCALE GENOMIC DNA]</scope>
    <source>
        <strain evidence="8">S238N-H82 / ATCC MYA-4686</strain>
    </source>
</reference>
<evidence type="ECO:0000256" key="2">
    <source>
        <dbReference type="ARBA" id="ARBA00043996"/>
    </source>
</evidence>
<dbReference type="Gene3D" id="3.40.50.1820">
    <property type="entry name" value="alpha/beta hydrolase"/>
    <property type="match status" value="1"/>
</dbReference>
<dbReference type="Gene3D" id="2.80.10.50">
    <property type="match status" value="1"/>
</dbReference>
<dbReference type="SUPFAM" id="SSF50370">
    <property type="entry name" value="Ricin B-like lectins"/>
    <property type="match status" value="1"/>
</dbReference>
<dbReference type="GeneID" id="6071685"/>
<organism evidence="8">
    <name type="scientific">Laccaria bicolor (strain S238N-H82 / ATCC MYA-4686)</name>
    <name type="common">Bicoloured deceiver</name>
    <name type="synonym">Laccaria laccata var. bicolor</name>
    <dbReference type="NCBI Taxonomy" id="486041"/>
    <lineage>
        <taxon>Eukaryota</taxon>
        <taxon>Fungi</taxon>
        <taxon>Dikarya</taxon>
        <taxon>Basidiomycota</taxon>
        <taxon>Agaricomycotina</taxon>
        <taxon>Agaricomycetes</taxon>
        <taxon>Agaricomycetidae</taxon>
        <taxon>Agaricales</taxon>
        <taxon>Agaricineae</taxon>
        <taxon>Hydnangiaceae</taxon>
        <taxon>Laccaria</taxon>
    </lineage>
</organism>
<dbReference type="OrthoDB" id="426718at2759"/>
<evidence type="ECO:0000313" key="8">
    <source>
        <dbReference type="Proteomes" id="UP000001194"/>
    </source>
</evidence>
<keyword evidence="8" id="KW-1185">Reference proteome</keyword>
<dbReference type="InterPro" id="IPR006624">
    <property type="entry name" value="Beta-propeller_rpt_TECPR"/>
</dbReference>
<sequence length="1140" mass="123369">MVWGVSFQNTTNLSVSLTPNGNVGSADRFIQVDGYHSIVIQEVGDRVRRTSTTWAVVVYDGFHNIELGYEGGPTFNFVISRDPTRGIVYSESGRSGSWQLPILPKKTIADRSPVWIYTFISGLVIDVTPNSVGKSPSLQLKKPRSDANVATQLWVWTEGGQIVNASTNKCLSTDGATITLVAYQAGAATIPAEQAWTRISSTGRIQSLKYPTKVLRADRPQLTTPPAGSKDAWGYGYNVGASLLLSADVPLWQPTFYDGPEMRDWCLIPPGFAQPIFSKDGLILDRVSTATSPDFNNLSPSRLWYHSRGLLVNDLDGQTLSVNPQNNKWYPIDKDVYNVQLVRTQSAFNQFGGTRWQVNGLASNSILNLQVDGPLYFSPTAQVTNSARVGTQATDWSLGNSRDWQWFRGPDLRNAAFIDLTVAPNGFLVGLTADKRLFYSSGNQIWKELAAVFNTANAKVANVSIGLPSMLYAMLSDGTVYKMADYNSNAVWTQLPSITGGAAYISCGVDNNVWAISISRKVYTLDGSTASPAWVDVTSTSPANLVAVETGTRTSVWAIDTTGKAWRRDSLRNPPTWVNGGASNLASIQVGVDGSVFAVTSQQVVVRYEGTTTNTWQSLPGRVKSLAVASANLVIGASYVEGIYRYRPVPTTNSTSTTRRFKTLANSSEVKAQDAAASYGATIDEFIFCAGMANAVYDAEAAVRSYLTNLSFVTKAVIDDTATNTQAFVAWNSTSKILVVSFRGTEITSIADWITDLQQTESSSLAMLGDGPANGQVPVGFGTAYAAVRSNVWEAVKGVVYEAGIAQISKIYVTGHSLGGALATYCAADLAILLKAMFSFTNRNVLRMINFGAPYSANDAFYDFFTNGLASSLTSVAVINEKDVVPYISVPLYAWRRLGTPYTLIDPNYAVPGPLYSHSILTYSSLLSSQHNAFAATKSIEIEITTGTDSFGWFDKAGTDRAVSIVFGKVSQLRGHSISLPLPGTSKMWPLEKIVFDSSPEDGTVGTVTSLLTFEDDKTDTFSLDKPYLLDKNEVNGFVLCIDTSVSFAQGAAALLNFGTRDNWLVKGIKIKIDGAVRYNVQNTFIRLGPDWASVYADILLPGGFQHSMTLTAHVEATPAASRTDASPCPSSFPVPRFSN</sequence>
<comment type="similarity">
    <text evidence="2">Belongs to the AB hydrolase superfamily. Lipase family. Class 3 subfamily.</text>
</comment>
<dbReference type="RefSeq" id="XP_001876091.1">
    <property type="nucleotide sequence ID" value="XM_001876056.1"/>
</dbReference>
<evidence type="ECO:0000259" key="6">
    <source>
        <dbReference type="Pfam" id="PF18239"/>
    </source>
</evidence>
<evidence type="ECO:0000313" key="7">
    <source>
        <dbReference type="EMBL" id="EDR13593.1"/>
    </source>
</evidence>
<dbReference type="Gene3D" id="2.60.200.70">
    <property type="match status" value="1"/>
</dbReference>
<dbReference type="SMART" id="SM00706">
    <property type="entry name" value="TECPR"/>
    <property type="match status" value="4"/>
</dbReference>
<dbReference type="InParanoid" id="B0CWZ4"/>